<accession>A0ABX0H7P7</accession>
<dbReference type="EMBL" id="JAANYN010000002">
    <property type="protein sequence ID" value="NHE56374.1"/>
    <property type="molecule type" value="Genomic_DNA"/>
</dbReference>
<reference evidence="1 2" key="1">
    <citation type="submission" date="2020-03" db="EMBL/GenBank/DDBJ databases">
        <title>Cyclobacterium plantarum sp. nov., a marine bacterium isolated from a coastal-marine wetland.</title>
        <authorList>
            <person name="Sanchez-Porro C."/>
            <person name="Ventosa A."/>
            <person name="Amoozegar M."/>
        </authorList>
    </citation>
    <scope>NUCLEOTIDE SEQUENCE [LARGE SCALE GENOMIC DNA]</scope>
    <source>
        <strain evidence="1 2">GBPx2</strain>
    </source>
</reference>
<dbReference type="Proteomes" id="UP000649799">
    <property type="component" value="Unassembled WGS sequence"/>
</dbReference>
<gene>
    <name evidence="1" type="ORF">G9Q97_06055</name>
</gene>
<dbReference type="InterPro" id="IPR018673">
    <property type="entry name" value="DUF2141"/>
</dbReference>
<sequence length="140" mass="15665">MEKLMVFIFLAAFLKPEVPDSPLSITVYVTGQQKGLIQLLVFDSPEGFPDQPQKAIRREAVKIENGKAFFHFKDLKKGEYAISAFHDQDGDGKMRKNIFGIPKDPYGFSNDVRNPFSPPTFQSAAIQLPKDGLAISFTLL</sequence>
<organism evidence="1 2">
    <name type="scientific">Cyclobacterium plantarum</name>
    <dbReference type="NCBI Taxonomy" id="2716263"/>
    <lineage>
        <taxon>Bacteria</taxon>
        <taxon>Pseudomonadati</taxon>
        <taxon>Bacteroidota</taxon>
        <taxon>Cytophagia</taxon>
        <taxon>Cytophagales</taxon>
        <taxon>Cyclobacteriaceae</taxon>
        <taxon>Cyclobacterium</taxon>
    </lineage>
</organism>
<name>A0ABX0H7P7_9BACT</name>
<keyword evidence="2" id="KW-1185">Reference proteome</keyword>
<protein>
    <submittedName>
        <fullName evidence="1">DUF2141 domain-containing protein</fullName>
    </submittedName>
</protein>
<comment type="caution">
    <text evidence="1">The sequence shown here is derived from an EMBL/GenBank/DDBJ whole genome shotgun (WGS) entry which is preliminary data.</text>
</comment>
<evidence type="ECO:0000313" key="2">
    <source>
        <dbReference type="Proteomes" id="UP000649799"/>
    </source>
</evidence>
<dbReference type="RefSeq" id="WP_166144177.1">
    <property type="nucleotide sequence ID" value="NZ_JAANYN010000002.1"/>
</dbReference>
<evidence type="ECO:0000313" key="1">
    <source>
        <dbReference type="EMBL" id="NHE56374.1"/>
    </source>
</evidence>
<dbReference type="Pfam" id="PF09912">
    <property type="entry name" value="DUF2141"/>
    <property type="match status" value="1"/>
</dbReference>
<proteinExistence type="predicted"/>